<dbReference type="PANTHER" id="PTHR34220:SF7">
    <property type="entry name" value="SENSOR HISTIDINE KINASE YPDA"/>
    <property type="match status" value="1"/>
</dbReference>
<gene>
    <name evidence="4" type="ORF">GC097_28235</name>
</gene>
<feature type="transmembrane region" description="Helical" evidence="1">
    <location>
        <begin position="291"/>
        <end position="310"/>
    </location>
</feature>
<keyword evidence="1" id="KW-0472">Membrane</keyword>
<feature type="transmembrane region" description="Helical" evidence="1">
    <location>
        <begin position="12"/>
        <end position="34"/>
    </location>
</feature>
<dbReference type="Pfam" id="PF06580">
    <property type="entry name" value="His_kinase"/>
    <property type="match status" value="1"/>
</dbReference>
<dbReference type="PANTHER" id="PTHR34220">
    <property type="entry name" value="SENSOR HISTIDINE KINASE YPDA"/>
    <property type="match status" value="1"/>
</dbReference>
<dbReference type="InterPro" id="IPR010559">
    <property type="entry name" value="Sig_transdc_His_kin_internal"/>
</dbReference>
<dbReference type="GO" id="GO:0016301">
    <property type="term" value="F:kinase activity"/>
    <property type="evidence" value="ECO:0007669"/>
    <property type="project" value="UniProtKB-KW"/>
</dbReference>
<keyword evidence="5" id="KW-1185">Reference proteome</keyword>
<dbReference type="Gene3D" id="6.10.340.10">
    <property type="match status" value="1"/>
</dbReference>
<dbReference type="Proteomes" id="UP000618579">
    <property type="component" value="Unassembled WGS sequence"/>
</dbReference>
<keyword evidence="1" id="KW-1133">Transmembrane helix</keyword>
<keyword evidence="4" id="KW-0808">Transferase</keyword>
<dbReference type="Gene3D" id="3.30.565.10">
    <property type="entry name" value="Histidine kinase-like ATPase, C-terminal domain"/>
    <property type="match status" value="1"/>
</dbReference>
<dbReference type="InterPro" id="IPR036890">
    <property type="entry name" value="HATPase_C_sf"/>
</dbReference>
<dbReference type="InterPro" id="IPR050640">
    <property type="entry name" value="Bact_2-comp_sensor_kinase"/>
</dbReference>
<proteinExistence type="predicted"/>
<evidence type="ECO:0000256" key="1">
    <source>
        <dbReference type="SAM" id="Phobius"/>
    </source>
</evidence>
<comment type="caution">
    <text evidence="4">The sequence shown here is derived from an EMBL/GenBank/DDBJ whole genome shotgun (WGS) entry which is preliminary data.</text>
</comment>
<reference evidence="4 5" key="1">
    <citation type="submission" date="2019-10" db="EMBL/GenBank/DDBJ databases">
        <title>Description of Paenibacillus pedi sp. nov.</title>
        <authorList>
            <person name="Carlier A."/>
            <person name="Qi S."/>
        </authorList>
    </citation>
    <scope>NUCLEOTIDE SEQUENCE [LARGE SCALE GENOMIC DNA]</scope>
    <source>
        <strain evidence="4 5">LMG 31457</strain>
    </source>
</reference>
<dbReference type="EMBL" id="WHNZ01000071">
    <property type="protein sequence ID" value="NOV03888.1"/>
    <property type="molecule type" value="Genomic_DNA"/>
</dbReference>
<keyword evidence="4" id="KW-0418">Kinase</keyword>
<evidence type="ECO:0000259" key="3">
    <source>
        <dbReference type="Pfam" id="PF06580"/>
    </source>
</evidence>
<protein>
    <submittedName>
        <fullName evidence="4">Sensor histidine kinase</fullName>
    </submittedName>
</protein>
<accession>A0ABX1ZYN6</accession>
<name>A0ABX1ZYN6_9BACL</name>
<evidence type="ECO:0000313" key="4">
    <source>
        <dbReference type="EMBL" id="NOV03888.1"/>
    </source>
</evidence>
<dbReference type="RefSeq" id="WP_171686695.1">
    <property type="nucleotide sequence ID" value="NZ_WHNZ01000071.1"/>
</dbReference>
<keyword evidence="1" id="KW-0812">Transmembrane</keyword>
<feature type="domain" description="Signal transduction histidine kinase internal region" evidence="3">
    <location>
        <begin position="376"/>
        <end position="452"/>
    </location>
</feature>
<feature type="domain" description="Histidine kinase/HSP90-like ATPase" evidence="2">
    <location>
        <begin position="472"/>
        <end position="571"/>
    </location>
</feature>
<evidence type="ECO:0000259" key="2">
    <source>
        <dbReference type="Pfam" id="PF02518"/>
    </source>
</evidence>
<dbReference type="InterPro" id="IPR003594">
    <property type="entry name" value="HATPase_dom"/>
</dbReference>
<organism evidence="4 5">
    <name type="scientific">Paenibacillus planticolens</name>
    <dbReference type="NCBI Taxonomy" id="2654976"/>
    <lineage>
        <taxon>Bacteria</taxon>
        <taxon>Bacillati</taxon>
        <taxon>Bacillota</taxon>
        <taxon>Bacilli</taxon>
        <taxon>Bacillales</taxon>
        <taxon>Paenibacillaceae</taxon>
        <taxon>Paenibacillus</taxon>
    </lineage>
</organism>
<sequence>MHNPFKKYRIDRLFFYSFATLIVIVLASTVLISFRMSSNELAQTTSHYQHKLLVELNKEISSRLQTIEQISLSLSRDEQLISYLRVQKDEYQRYQESRNVAQTLANVTYSIPMIQEIDLYMDQPVFGDSKSYIQFMERSEASGRIWFDALQDNDTTWSSEHLIPSFQGTVPVMSYARKIIYDNKYLGILVIQIKAESIRSTLAGQSTEANRLILSDTGKLLLHTGDISNHVQLSEWLDHKIEDSGYTRIRGEAGLADNLLVYSKSPNSQWVLVEVTPWEQISAGGYKLAEAVGIIGVVAILLTLILALWLSKQFTKPIKYLISMMSAYSLGGKKINVPQDYENEFGYLFLGYSKQNERIEELYESLQRRHEQQRKAEIEALQANINPHFLYNTLDQLNWMAITRGQHEISRIIELMGRMFRIGLSNGESFVTLAEEVMHVESYLEIQQLRWKTGLEYSIAINSDIKQLFLPKLILQPFVENSIIHGFAVRSEGHIHIRIEVNNDILSIVIEDDGVGLQNQMKPDSPHQRHTGGYGVRNVKERIKVYFGSRYGVALTPRDEGGTRVHITLPTLTSRPDPAAWGKNND</sequence>
<dbReference type="Pfam" id="PF02518">
    <property type="entry name" value="HATPase_c"/>
    <property type="match status" value="1"/>
</dbReference>
<dbReference type="SUPFAM" id="SSF55874">
    <property type="entry name" value="ATPase domain of HSP90 chaperone/DNA topoisomerase II/histidine kinase"/>
    <property type="match status" value="1"/>
</dbReference>
<evidence type="ECO:0000313" key="5">
    <source>
        <dbReference type="Proteomes" id="UP000618579"/>
    </source>
</evidence>